<dbReference type="GO" id="GO:0005858">
    <property type="term" value="C:axonemal dynein complex"/>
    <property type="evidence" value="ECO:0007669"/>
    <property type="project" value="TreeGrafter"/>
</dbReference>
<dbReference type="PANTHER" id="PTHR46532:SF11">
    <property type="entry name" value="DYNEIN AXONEMAL HEAVY CHAIN 12"/>
    <property type="match status" value="1"/>
</dbReference>
<accession>A0A5B7HJ37</accession>
<keyword evidence="3" id="KW-1185">Reference proteome</keyword>
<organism evidence="2 3">
    <name type="scientific">Portunus trituberculatus</name>
    <name type="common">Swimming crab</name>
    <name type="synonym">Neptunus trituberculatus</name>
    <dbReference type="NCBI Taxonomy" id="210409"/>
    <lineage>
        <taxon>Eukaryota</taxon>
        <taxon>Metazoa</taxon>
        <taxon>Ecdysozoa</taxon>
        <taxon>Arthropoda</taxon>
        <taxon>Crustacea</taxon>
        <taxon>Multicrustacea</taxon>
        <taxon>Malacostraca</taxon>
        <taxon>Eumalacostraca</taxon>
        <taxon>Eucarida</taxon>
        <taxon>Decapoda</taxon>
        <taxon>Pleocyemata</taxon>
        <taxon>Brachyura</taxon>
        <taxon>Eubrachyura</taxon>
        <taxon>Portunoidea</taxon>
        <taxon>Portunidae</taxon>
        <taxon>Portuninae</taxon>
        <taxon>Portunus</taxon>
    </lineage>
</organism>
<dbReference type="Proteomes" id="UP000324222">
    <property type="component" value="Unassembled WGS sequence"/>
</dbReference>
<dbReference type="EMBL" id="VSRR010030745">
    <property type="protein sequence ID" value="MPC70203.1"/>
    <property type="molecule type" value="Genomic_DNA"/>
</dbReference>
<dbReference type="InterPro" id="IPR026983">
    <property type="entry name" value="DHC"/>
</dbReference>
<comment type="caution">
    <text evidence="2">The sequence shown here is derived from an EMBL/GenBank/DDBJ whole genome shotgun (WGS) entry which is preliminary data.</text>
</comment>
<reference evidence="2 3" key="1">
    <citation type="submission" date="2019-05" db="EMBL/GenBank/DDBJ databases">
        <title>Another draft genome of Portunus trituberculatus and its Hox gene families provides insights of decapod evolution.</title>
        <authorList>
            <person name="Jeong J.-H."/>
            <person name="Song I."/>
            <person name="Kim S."/>
            <person name="Choi T."/>
            <person name="Kim D."/>
            <person name="Ryu S."/>
            <person name="Kim W."/>
        </authorList>
    </citation>
    <scope>NUCLEOTIDE SEQUENCE [LARGE SCALE GENOMIC DNA]</scope>
    <source>
        <tissue evidence="2">Muscle</tissue>
    </source>
</reference>
<dbReference type="PANTHER" id="PTHR46532">
    <property type="entry name" value="MALE FERTILITY FACTOR KL5"/>
    <property type="match status" value="1"/>
</dbReference>
<dbReference type="InterPro" id="IPR013594">
    <property type="entry name" value="Dynein_heavy_tail"/>
</dbReference>
<sequence length="178" mass="20594">MMMSNILEVTESAYYPAFMKMSADVSMAVEEARDIMIHFTPLKPLLEGLESGEFQDAPPILPPLVHCICLLWAACPPYRKPDRIVTLFKEITNLLISMGQLFIGTVGFQAETTEPLQKINTCVSVLRKFREIFEEHRAKVENYFPEGKRQRSWEFHPTHAFSRMDQFLERLANIKARK</sequence>
<dbReference type="OrthoDB" id="6373430at2759"/>
<evidence type="ECO:0000313" key="3">
    <source>
        <dbReference type="Proteomes" id="UP000324222"/>
    </source>
</evidence>
<evidence type="ECO:0000313" key="2">
    <source>
        <dbReference type="EMBL" id="MPC70203.1"/>
    </source>
</evidence>
<dbReference type="AlphaFoldDB" id="A0A5B7HJ37"/>
<dbReference type="GO" id="GO:0051959">
    <property type="term" value="F:dynein light intermediate chain binding"/>
    <property type="evidence" value="ECO:0007669"/>
    <property type="project" value="InterPro"/>
</dbReference>
<name>A0A5B7HJ37_PORTR</name>
<dbReference type="GO" id="GO:0045505">
    <property type="term" value="F:dynein intermediate chain binding"/>
    <property type="evidence" value="ECO:0007669"/>
    <property type="project" value="InterPro"/>
</dbReference>
<dbReference type="GO" id="GO:0007018">
    <property type="term" value="P:microtubule-based movement"/>
    <property type="evidence" value="ECO:0007669"/>
    <property type="project" value="InterPro"/>
</dbReference>
<gene>
    <name evidence="2" type="primary">DYHC_3</name>
    <name evidence="2" type="ORF">E2C01_064445</name>
</gene>
<protein>
    <submittedName>
        <fullName evidence="2">Dynein beta chain, ciliary</fullName>
    </submittedName>
</protein>
<proteinExistence type="predicted"/>
<evidence type="ECO:0000259" key="1">
    <source>
        <dbReference type="Pfam" id="PF08385"/>
    </source>
</evidence>
<dbReference type="Pfam" id="PF08385">
    <property type="entry name" value="DHC_N1"/>
    <property type="match status" value="1"/>
</dbReference>
<feature type="domain" description="Dynein heavy chain tail" evidence="1">
    <location>
        <begin position="3"/>
        <end position="175"/>
    </location>
</feature>